<dbReference type="OrthoDB" id="35765at2157"/>
<dbReference type="AlphaFoldDB" id="A0A2A2H614"/>
<evidence type="ECO:0000259" key="1">
    <source>
        <dbReference type="SMART" id="SM00418"/>
    </source>
</evidence>
<keyword evidence="3" id="KW-1185">Reference proteome</keyword>
<dbReference type="InterPro" id="IPR001845">
    <property type="entry name" value="HTH_ArsR_DNA-bd_dom"/>
</dbReference>
<protein>
    <submittedName>
        <fullName evidence="2">ArsR family transcriptional regulator</fullName>
    </submittedName>
</protein>
<dbReference type="PANTHER" id="PTHR38600:SF1">
    <property type="entry name" value="TRANSCRIPTIONAL REGULATORY PROTEIN"/>
    <property type="match status" value="1"/>
</dbReference>
<dbReference type="SUPFAM" id="SSF46785">
    <property type="entry name" value="Winged helix' DNA-binding domain"/>
    <property type="match status" value="1"/>
</dbReference>
<feature type="domain" description="HTH arsR-type" evidence="1">
    <location>
        <begin position="15"/>
        <end position="88"/>
    </location>
</feature>
<gene>
    <name evidence="2" type="ORF">ASJ80_10925</name>
</gene>
<dbReference type="EMBL" id="LMVM01000012">
    <property type="protein sequence ID" value="PAV04817.1"/>
    <property type="molecule type" value="Genomic_DNA"/>
</dbReference>
<dbReference type="InterPro" id="IPR011991">
    <property type="entry name" value="ArsR-like_HTH"/>
</dbReference>
<dbReference type="SMART" id="SM00418">
    <property type="entry name" value="HTH_ARSR"/>
    <property type="match status" value="1"/>
</dbReference>
<dbReference type="Proteomes" id="UP000217784">
    <property type="component" value="Unassembled WGS sequence"/>
</dbReference>
<comment type="caution">
    <text evidence="2">The sequence shown here is derived from an EMBL/GenBank/DDBJ whole genome shotgun (WGS) entry which is preliminary data.</text>
</comment>
<name>A0A2A2H614_METBR</name>
<dbReference type="RefSeq" id="WP_069585448.1">
    <property type="nucleotide sequence ID" value="NZ_LMVM01000012.1"/>
</dbReference>
<evidence type="ECO:0000313" key="2">
    <source>
        <dbReference type="EMBL" id="PAV04817.1"/>
    </source>
</evidence>
<dbReference type="Pfam" id="PF01022">
    <property type="entry name" value="HTH_5"/>
    <property type="match status" value="1"/>
</dbReference>
<dbReference type="Gene3D" id="1.10.10.10">
    <property type="entry name" value="Winged helix-like DNA-binding domain superfamily/Winged helix DNA-binding domain"/>
    <property type="match status" value="1"/>
</dbReference>
<dbReference type="PANTHER" id="PTHR38600">
    <property type="entry name" value="TRANSCRIPTIONAL REGULATORY PROTEIN"/>
    <property type="match status" value="1"/>
</dbReference>
<dbReference type="CDD" id="cd00090">
    <property type="entry name" value="HTH_ARSR"/>
    <property type="match status" value="1"/>
</dbReference>
<dbReference type="InterPro" id="IPR036388">
    <property type="entry name" value="WH-like_DNA-bd_sf"/>
</dbReference>
<evidence type="ECO:0000313" key="3">
    <source>
        <dbReference type="Proteomes" id="UP000217784"/>
    </source>
</evidence>
<sequence>MKYMEKLLWWLITGKRGGINRARIIKTLHNRPYNAHQLAKELDLDYKTVRHHLKILEENKVIKSTGDSYSKLYFLTEEVEQNYDIFREIWEKITEKS</sequence>
<dbReference type="GO" id="GO:0003700">
    <property type="term" value="F:DNA-binding transcription factor activity"/>
    <property type="evidence" value="ECO:0007669"/>
    <property type="project" value="InterPro"/>
</dbReference>
<proteinExistence type="predicted"/>
<reference evidence="2 3" key="1">
    <citation type="journal article" date="2017" name="BMC Genomics">
        <title>Genomic analysis of methanogenic archaea reveals a shift towards energy conservation.</title>
        <authorList>
            <person name="Gilmore S.P."/>
            <person name="Henske J.K."/>
            <person name="Sexton J.A."/>
            <person name="Solomon K.V."/>
            <person name="Seppala S."/>
            <person name="Yoo J.I."/>
            <person name="Huyett L.M."/>
            <person name="Pressman A."/>
            <person name="Cogan J.Z."/>
            <person name="Kivenson V."/>
            <person name="Peng X."/>
            <person name="Tan Y."/>
            <person name="Valentine D.L."/>
            <person name="O'Malley M.A."/>
        </authorList>
    </citation>
    <scope>NUCLEOTIDE SEQUENCE [LARGE SCALE GENOMIC DNA]</scope>
    <source>
        <strain evidence="2 3">M.o.H.</strain>
    </source>
</reference>
<organism evidence="2 3">
    <name type="scientific">Methanobacterium bryantii</name>
    <dbReference type="NCBI Taxonomy" id="2161"/>
    <lineage>
        <taxon>Archaea</taxon>
        <taxon>Methanobacteriati</taxon>
        <taxon>Methanobacteriota</taxon>
        <taxon>Methanomada group</taxon>
        <taxon>Methanobacteria</taxon>
        <taxon>Methanobacteriales</taxon>
        <taxon>Methanobacteriaceae</taxon>
        <taxon>Methanobacterium</taxon>
    </lineage>
</organism>
<accession>A0A2A2H614</accession>
<dbReference type="InterPro" id="IPR036390">
    <property type="entry name" value="WH_DNA-bd_sf"/>
</dbReference>